<dbReference type="OrthoDB" id="8545023at2"/>
<keyword evidence="1" id="KW-0732">Signal</keyword>
<gene>
    <name evidence="2" type="ORF">COMA1_50099</name>
</gene>
<feature type="signal peptide" evidence="1">
    <location>
        <begin position="1"/>
        <end position="24"/>
    </location>
</feature>
<proteinExistence type="predicted"/>
<organism evidence="2 3">
    <name type="scientific">Candidatus Nitrospira nitrosa</name>
    <dbReference type="NCBI Taxonomy" id="1742972"/>
    <lineage>
        <taxon>Bacteria</taxon>
        <taxon>Pseudomonadati</taxon>
        <taxon>Nitrospirota</taxon>
        <taxon>Nitrospiria</taxon>
        <taxon>Nitrospirales</taxon>
        <taxon>Nitrospiraceae</taxon>
        <taxon>Nitrospira</taxon>
    </lineage>
</organism>
<name>A0A0S4LLH7_9BACT</name>
<dbReference type="EMBL" id="CZQA01000011">
    <property type="protein sequence ID" value="CUS38435.1"/>
    <property type="molecule type" value="Genomic_DNA"/>
</dbReference>
<feature type="chain" id="PRO_5006624082" evidence="1">
    <location>
        <begin position="25"/>
        <end position="290"/>
    </location>
</feature>
<dbReference type="AlphaFoldDB" id="A0A0S4LLH7"/>
<accession>A0A0S4LLH7</accession>
<keyword evidence="3" id="KW-1185">Reference proteome</keyword>
<protein>
    <submittedName>
        <fullName evidence="2">Uncharacterized protein</fullName>
    </submittedName>
</protein>
<sequence length="290" mass="32602">MYRTAFFVAAISMGLISMTEQALAIGDVCSNVDITFKNDTADEIKVTKFQYYDYKADKWRTESMFGVDGHQKILPGKEWTKKQDLEHIEKDTTKFKVTYQRHIGGTKWEDAVSTVTDDFTCTDKMRKTVTISSEELSPAASNVTDCSSQETTEIGQAIDWGADNWTEFEKTLEGIRGWPVNIGSCLEDRFKKNGKVVCEKTMDGMCKGANGWASPLTKKCHMCPGFLTTVRALPNLEDRQACYFALFTHESGHTCERGHKTLEIIDDEAFNFWKSKHPGVTISLGSCGMN</sequence>
<evidence type="ECO:0000313" key="3">
    <source>
        <dbReference type="Proteomes" id="UP000199032"/>
    </source>
</evidence>
<evidence type="ECO:0000313" key="2">
    <source>
        <dbReference type="EMBL" id="CUS38435.1"/>
    </source>
</evidence>
<dbReference type="Proteomes" id="UP000199032">
    <property type="component" value="Unassembled WGS sequence"/>
</dbReference>
<evidence type="ECO:0000256" key="1">
    <source>
        <dbReference type="SAM" id="SignalP"/>
    </source>
</evidence>
<dbReference type="RefSeq" id="WP_090750783.1">
    <property type="nucleotide sequence ID" value="NZ_CZQA01000011.1"/>
</dbReference>
<reference evidence="2 3" key="1">
    <citation type="submission" date="2015-10" db="EMBL/GenBank/DDBJ databases">
        <authorList>
            <person name="Gilbert D.G."/>
        </authorList>
    </citation>
    <scope>NUCLEOTIDE SEQUENCE [LARGE SCALE GENOMIC DNA]</scope>
    <source>
        <strain evidence="2">COMA1</strain>
    </source>
</reference>